<name>A0ABW0E820_9BACT</name>
<evidence type="ECO:0000256" key="1">
    <source>
        <dbReference type="SAM" id="MobiDB-lite"/>
    </source>
</evidence>
<feature type="compositionally biased region" description="Polar residues" evidence="1">
    <location>
        <begin position="192"/>
        <end position="207"/>
    </location>
</feature>
<evidence type="ECO:0000313" key="4">
    <source>
        <dbReference type="Proteomes" id="UP001596161"/>
    </source>
</evidence>
<proteinExistence type="predicted"/>
<keyword evidence="4" id="KW-1185">Reference proteome</keyword>
<evidence type="ECO:0000256" key="2">
    <source>
        <dbReference type="SAM" id="SignalP"/>
    </source>
</evidence>
<reference evidence="4" key="1">
    <citation type="journal article" date="2019" name="Int. J. Syst. Evol. Microbiol.">
        <title>The Global Catalogue of Microorganisms (GCM) 10K type strain sequencing project: providing services to taxonomists for standard genome sequencing and annotation.</title>
        <authorList>
            <consortium name="The Broad Institute Genomics Platform"/>
            <consortium name="The Broad Institute Genome Sequencing Center for Infectious Disease"/>
            <person name="Wu L."/>
            <person name="Ma J."/>
        </authorList>
    </citation>
    <scope>NUCLEOTIDE SEQUENCE [LARGE SCALE GENOMIC DNA]</scope>
    <source>
        <strain evidence="4">KACC 12602</strain>
    </source>
</reference>
<dbReference type="RefSeq" id="WP_378015393.1">
    <property type="nucleotide sequence ID" value="NZ_JBHSKT010000001.1"/>
</dbReference>
<dbReference type="Proteomes" id="UP001596161">
    <property type="component" value="Unassembled WGS sequence"/>
</dbReference>
<evidence type="ECO:0000313" key="3">
    <source>
        <dbReference type="EMBL" id="MFC5268994.1"/>
    </source>
</evidence>
<feature type="chain" id="PRO_5045102695" evidence="2">
    <location>
        <begin position="23"/>
        <end position="384"/>
    </location>
</feature>
<gene>
    <name evidence="3" type="ORF">ACFPIB_00120</name>
</gene>
<dbReference type="EMBL" id="JBHSKT010000001">
    <property type="protein sequence ID" value="MFC5268994.1"/>
    <property type="molecule type" value="Genomic_DNA"/>
</dbReference>
<organism evidence="3 4">
    <name type="scientific">Adhaeribacter terreus</name>
    <dbReference type="NCBI Taxonomy" id="529703"/>
    <lineage>
        <taxon>Bacteria</taxon>
        <taxon>Pseudomonadati</taxon>
        <taxon>Bacteroidota</taxon>
        <taxon>Cytophagia</taxon>
        <taxon>Cytophagales</taxon>
        <taxon>Hymenobacteraceae</taxon>
        <taxon>Adhaeribacter</taxon>
    </lineage>
</organism>
<keyword evidence="2" id="KW-0732">Signal</keyword>
<accession>A0ABW0E820</accession>
<sequence>MKKLLPLLFFFLLFAVPAAVQAQTNMQLKFVRDLPKNLFSARTAVLIGYASNVETTPEEDARIISKFSTQLLTDNQNLGIQMLHFADKNILLQPAKKNVLLRQYDSLKIENLLLLDITDIKGAGAVGSYVLTHTAFNRRITITSPNQKAFVLQAETYEKLIRNFIQATKQYSPHYFEEAPAGSPLKPALTAEPNQQTLPAGTQTTPEKTAKPLAYPLISRTAEDVQRGNGGPTRNFYYYLGADQRERNAGFFGQHIRKDVAASPEALKELDKYRNYKIGYLVERTVFVSSVILYANEVLQDEGYVYFNDRQKVYLGIAAGSLLVNVLILRNTNQHMLRAIDEYNAFATIKNNSSFHKFKPSGFGFGTFYDRKVVPGITLNWQLR</sequence>
<feature type="region of interest" description="Disordered" evidence="1">
    <location>
        <begin position="182"/>
        <end position="207"/>
    </location>
</feature>
<feature type="signal peptide" evidence="2">
    <location>
        <begin position="1"/>
        <end position="22"/>
    </location>
</feature>
<protein>
    <submittedName>
        <fullName evidence="3">Uncharacterized protein</fullName>
    </submittedName>
</protein>
<comment type="caution">
    <text evidence="3">The sequence shown here is derived from an EMBL/GenBank/DDBJ whole genome shotgun (WGS) entry which is preliminary data.</text>
</comment>